<protein>
    <submittedName>
        <fullName evidence="1">Uncharacterized protein</fullName>
    </submittedName>
</protein>
<evidence type="ECO:0000313" key="1">
    <source>
        <dbReference type="EMBL" id="MFB9330756.1"/>
    </source>
</evidence>
<keyword evidence="2" id="KW-1185">Reference proteome</keyword>
<proteinExistence type="predicted"/>
<name>A0ABV5KZZ2_9BACL</name>
<dbReference type="Proteomes" id="UP001589747">
    <property type="component" value="Unassembled WGS sequence"/>
</dbReference>
<evidence type="ECO:0000313" key="2">
    <source>
        <dbReference type="Proteomes" id="UP001589747"/>
    </source>
</evidence>
<comment type="caution">
    <text evidence="1">The sequence shown here is derived from an EMBL/GenBank/DDBJ whole genome shotgun (WGS) entry which is preliminary data.</text>
</comment>
<dbReference type="RefSeq" id="WP_377502473.1">
    <property type="nucleotide sequence ID" value="NZ_JBHMDO010000053.1"/>
</dbReference>
<reference evidence="1 2" key="1">
    <citation type="submission" date="2024-09" db="EMBL/GenBank/DDBJ databases">
        <authorList>
            <person name="Sun Q."/>
            <person name="Mori K."/>
        </authorList>
    </citation>
    <scope>NUCLEOTIDE SEQUENCE [LARGE SCALE GENOMIC DNA]</scope>
    <source>
        <strain evidence="1 2">TISTR 2452</strain>
    </source>
</reference>
<sequence>MKLNQIQLGAFLSKIYLLTESGYSLLDSIDLIRKNTHSPEFLPISRIGFDLQEGYSYDLAIEMNSEPLDEVIRHALHNLNTDSQFCRLLPAIITSLKAA</sequence>
<accession>A0ABV5KZZ2</accession>
<organism evidence="1 2">
    <name type="scientific">Paenibacillus aurantiacus</name>
    <dbReference type="NCBI Taxonomy" id="1936118"/>
    <lineage>
        <taxon>Bacteria</taxon>
        <taxon>Bacillati</taxon>
        <taxon>Bacillota</taxon>
        <taxon>Bacilli</taxon>
        <taxon>Bacillales</taxon>
        <taxon>Paenibacillaceae</taxon>
        <taxon>Paenibacillus</taxon>
    </lineage>
</organism>
<gene>
    <name evidence="1" type="ORF">ACFFSY_32850</name>
</gene>
<dbReference type="EMBL" id="JBHMDO010000053">
    <property type="protein sequence ID" value="MFB9330756.1"/>
    <property type="molecule type" value="Genomic_DNA"/>
</dbReference>